<evidence type="ECO:0000256" key="1">
    <source>
        <dbReference type="ARBA" id="ARBA00022559"/>
    </source>
</evidence>
<dbReference type="GO" id="GO:0046872">
    <property type="term" value="F:metal ion binding"/>
    <property type="evidence" value="ECO:0007669"/>
    <property type="project" value="UniProtKB-UniRule"/>
</dbReference>
<dbReference type="GO" id="GO:0020037">
    <property type="term" value="F:heme binding"/>
    <property type="evidence" value="ECO:0007669"/>
    <property type="project" value="UniProtKB-UniRule"/>
</dbReference>
<evidence type="ECO:0000313" key="9">
    <source>
        <dbReference type="EMBL" id="KAG5638972.1"/>
    </source>
</evidence>
<dbReference type="GO" id="GO:0000302">
    <property type="term" value="P:response to reactive oxygen species"/>
    <property type="evidence" value="ECO:0007669"/>
    <property type="project" value="TreeGrafter"/>
</dbReference>
<evidence type="ECO:0000256" key="4">
    <source>
        <dbReference type="ARBA" id="ARBA00023002"/>
    </source>
</evidence>
<dbReference type="PANTHER" id="PTHR31356">
    <property type="entry name" value="THYLAKOID LUMENAL 29 KDA PROTEIN, CHLOROPLASTIC-RELATED"/>
    <property type="match status" value="1"/>
</dbReference>
<dbReference type="EC" id="1.11.1.-" evidence="7"/>
<evidence type="ECO:0000256" key="5">
    <source>
        <dbReference type="ARBA" id="ARBA00023004"/>
    </source>
</evidence>
<evidence type="ECO:0000256" key="2">
    <source>
        <dbReference type="ARBA" id="ARBA00022617"/>
    </source>
</evidence>
<name>A0A9P7FUQ6_9AGAR</name>
<keyword evidence="2" id="KW-0349">Heme</keyword>
<reference evidence="9" key="1">
    <citation type="submission" date="2021-02" db="EMBL/GenBank/DDBJ databases">
        <authorList>
            <person name="Nieuwenhuis M."/>
            <person name="Van De Peppel L.J.J."/>
        </authorList>
    </citation>
    <scope>NUCLEOTIDE SEQUENCE</scope>
    <source>
        <strain evidence="9">D49</strain>
    </source>
</reference>
<dbReference type="Gene3D" id="1.10.520.10">
    <property type="match status" value="1"/>
</dbReference>
<evidence type="ECO:0000256" key="3">
    <source>
        <dbReference type="ARBA" id="ARBA00022723"/>
    </source>
</evidence>
<dbReference type="InterPro" id="IPR002016">
    <property type="entry name" value="Haem_peroxidase"/>
</dbReference>
<dbReference type="Proteomes" id="UP000717328">
    <property type="component" value="Unassembled WGS sequence"/>
</dbReference>
<gene>
    <name evidence="9" type="ORF">H0H81_008192</name>
</gene>
<evidence type="ECO:0000313" key="10">
    <source>
        <dbReference type="Proteomes" id="UP000717328"/>
    </source>
</evidence>
<dbReference type="PANTHER" id="PTHR31356:SF53">
    <property type="entry name" value="HEME PEROXIDASE"/>
    <property type="match status" value="1"/>
</dbReference>
<keyword evidence="4 7" id="KW-0560">Oxidoreductase</keyword>
<dbReference type="GO" id="GO:0004601">
    <property type="term" value="F:peroxidase activity"/>
    <property type="evidence" value="ECO:0007669"/>
    <property type="project" value="UniProtKB-KW"/>
</dbReference>
<dbReference type="AlphaFoldDB" id="A0A9P7FUQ6"/>
<keyword evidence="10" id="KW-1185">Reference proteome</keyword>
<dbReference type="GO" id="GO:0042744">
    <property type="term" value="P:hydrogen peroxide catabolic process"/>
    <property type="evidence" value="ECO:0007669"/>
    <property type="project" value="TreeGrafter"/>
</dbReference>
<dbReference type="Gene3D" id="1.10.420.10">
    <property type="entry name" value="Peroxidase, domain 2"/>
    <property type="match status" value="1"/>
</dbReference>
<dbReference type="GO" id="GO:0034599">
    <property type="term" value="P:cellular response to oxidative stress"/>
    <property type="evidence" value="ECO:0007669"/>
    <property type="project" value="InterPro"/>
</dbReference>
<comment type="caution">
    <text evidence="9">The sequence shown here is derived from an EMBL/GenBank/DDBJ whole genome shotgun (WGS) entry which is preliminary data.</text>
</comment>
<evidence type="ECO:0000256" key="6">
    <source>
        <dbReference type="RuleBase" id="RU004241"/>
    </source>
</evidence>
<organism evidence="9 10">
    <name type="scientific">Sphagnurus paluster</name>
    <dbReference type="NCBI Taxonomy" id="117069"/>
    <lineage>
        <taxon>Eukaryota</taxon>
        <taxon>Fungi</taxon>
        <taxon>Dikarya</taxon>
        <taxon>Basidiomycota</taxon>
        <taxon>Agaricomycotina</taxon>
        <taxon>Agaricomycetes</taxon>
        <taxon>Agaricomycetidae</taxon>
        <taxon>Agaricales</taxon>
        <taxon>Tricholomatineae</taxon>
        <taxon>Lyophyllaceae</taxon>
        <taxon>Sphagnurus</taxon>
    </lineage>
</organism>
<protein>
    <recommendedName>
        <fullName evidence="7">Peroxidase</fullName>
        <ecNumber evidence="7">1.11.1.-</ecNumber>
    </recommendedName>
</protein>
<dbReference type="Pfam" id="PF00141">
    <property type="entry name" value="peroxidase"/>
    <property type="match status" value="1"/>
</dbReference>
<keyword evidence="3" id="KW-0479">Metal-binding</keyword>
<accession>A0A9P7FUQ6</accession>
<reference evidence="9" key="2">
    <citation type="submission" date="2021-10" db="EMBL/GenBank/DDBJ databases">
        <title>Phylogenomics reveals ancestral predisposition of the termite-cultivated fungus Termitomyces towards a domesticated lifestyle.</title>
        <authorList>
            <person name="Auxier B."/>
            <person name="Grum-Grzhimaylo A."/>
            <person name="Cardenas M.E."/>
            <person name="Lodge J.D."/>
            <person name="Laessoe T."/>
            <person name="Pedersen O."/>
            <person name="Smith M.E."/>
            <person name="Kuyper T.W."/>
            <person name="Franco-Molano E.A."/>
            <person name="Baroni T.J."/>
            <person name="Aanen D.K."/>
        </authorList>
    </citation>
    <scope>NUCLEOTIDE SEQUENCE</scope>
    <source>
        <strain evidence="9">D49</strain>
    </source>
</reference>
<dbReference type="OrthoDB" id="5985073at2759"/>
<dbReference type="SUPFAM" id="SSF48113">
    <property type="entry name" value="Heme-dependent peroxidases"/>
    <property type="match status" value="1"/>
</dbReference>
<keyword evidence="5" id="KW-0408">Iron</keyword>
<dbReference type="EMBL" id="JABCKI010005736">
    <property type="protein sequence ID" value="KAG5638972.1"/>
    <property type="molecule type" value="Genomic_DNA"/>
</dbReference>
<evidence type="ECO:0000259" key="8">
    <source>
        <dbReference type="PROSITE" id="PS50873"/>
    </source>
</evidence>
<dbReference type="PROSITE" id="PS50873">
    <property type="entry name" value="PEROXIDASE_4"/>
    <property type="match status" value="1"/>
</dbReference>
<comment type="similarity">
    <text evidence="6">Belongs to the peroxidase family.</text>
</comment>
<evidence type="ECO:0000256" key="7">
    <source>
        <dbReference type="RuleBase" id="RU363051"/>
    </source>
</evidence>
<sequence length="524" mass="56305">MATHDVSDGTGGLDGSIAYELNRAENFGVGFTSTLSDFEVYPNKYVSRADIISIGAVFAVSTCGGPIIPFRGGRIDTWIAGPSGVPEPQQDLQTHISMFSRQGFTTSEMIQLTACGHTMGGVRSTDFPALVPPSPNTVVPQFKDFDTTRQFDNVVVTQYLDGTTQNPLVIDSNKTMTSDARIFGADNNDTMHSLSTTESFSSSCQHILERMINVVPHGVVLTDQITLLPAKVHDVQLTFERNVFVFKSSFRLLQALNATVNTNRTVKMFWCDRYGANANCNGNTRSSLPANNLVEDPGLSPVTQAMGYSFINYNFIVPVNASASVAYFWFEVDENNGQGATSYKNGGNGYPIAQDQLLFVPTLSKAALVQNSTLAKRGGGAPTTGLVKQYTLVAAVRDGSNPSRVYLDALDVAISGFPAPFNTTVELKPNASLTPMQGYSFYSGVISDVGFQLTVDIHSLAGDGNTYTEDFKSTTFLDNTPYVAPTNVTNTGKSSAAWRPVDTHAAQLAGCASLFIAAALSILH</sequence>
<dbReference type="InterPro" id="IPR010255">
    <property type="entry name" value="Haem_peroxidase_sf"/>
</dbReference>
<proteinExistence type="inferred from homology"/>
<keyword evidence="1 7" id="KW-0575">Peroxidase</keyword>
<dbReference type="InterPro" id="IPR044831">
    <property type="entry name" value="Ccp1-like"/>
</dbReference>
<feature type="domain" description="Plant heme peroxidase family profile" evidence="8">
    <location>
        <begin position="46"/>
        <end position="292"/>
    </location>
</feature>